<evidence type="ECO:0000256" key="9">
    <source>
        <dbReference type="SAM" id="MobiDB-lite"/>
    </source>
</evidence>
<feature type="compositionally biased region" description="Basic and acidic residues" evidence="9">
    <location>
        <begin position="696"/>
        <end position="707"/>
    </location>
</feature>
<dbReference type="EMBL" id="KZ772752">
    <property type="protein sequence ID" value="PTQ34458.1"/>
    <property type="molecule type" value="Genomic_DNA"/>
</dbReference>
<organism evidence="13 14">
    <name type="scientific">Marchantia polymorpha</name>
    <name type="common">Common liverwort</name>
    <name type="synonym">Marchantia aquatica</name>
    <dbReference type="NCBI Taxonomy" id="3197"/>
    <lineage>
        <taxon>Eukaryota</taxon>
        <taxon>Viridiplantae</taxon>
        <taxon>Streptophyta</taxon>
        <taxon>Embryophyta</taxon>
        <taxon>Marchantiophyta</taxon>
        <taxon>Marchantiopsida</taxon>
        <taxon>Marchantiidae</taxon>
        <taxon>Marchantiales</taxon>
        <taxon>Marchantiaceae</taxon>
        <taxon>Marchantia</taxon>
    </lineage>
</organism>
<dbReference type="InterPro" id="IPR011545">
    <property type="entry name" value="DEAD/DEAH_box_helicase_dom"/>
</dbReference>
<name>A0A2R6WKS4_MARPO</name>
<dbReference type="CDD" id="cd17917">
    <property type="entry name" value="DEXHc_RHA-like"/>
    <property type="match status" value="1"/>
</dbReference>
<sequence>MFLKQLRAMTDSKGPPFQLQTSDTGPPGQDQRKGGSLLARELPVRRQKTRIVEKIKENRVTIILADTGSGKSSQVPQMLLEEGMGPIICTQPRRLAVATVAKRVAEERGCTLGGEVGYQIGQQKVSSTRSMIVFKTSGVLLEELRTNGVAAINKYKVIILDEVHERSVESDLVLTSVKHLLQSTSVKLVLMSATADLLKYEVYFKDIDRGERVEKIAIQNLADKLQSMILNTKVSYLEQVVKLLGNVPEHVALLDRFTEREEVGAAERGIDIGDGTLMLIRDLILHLHSSEPDLKKNVLVFLPTYRSLEQQWLLLNASKAPFKIFVLHSSVDIEDSIRAMEVSPVNRRKVILATNVAESSVTIPGVSFVIDSCRSLEIFWDRDQKKHKPRLKWISESQANQRKGRTGRTCDGVVYRMVPRNMFLRFDKFETPAMQLISLKKQVLMILTSVSKALNDPSALLKKCMNPPHVDTIEDALDALKEMKAIEYDQKGKHRPTFYGRLLVCLPLSLESAIMVVRGGQLGYTREAALLAAIQDCTPNPISRPFGNPYKYQQSVANYYKPEDGEEVASLATNMLANMYAYEFWQRSFQDKQRLRNLSEQARTFVVANGNVKNRGEETELDWCSQHQLNLTALRAVAETVEAIMEALHRFRPEFLNNVSGPPTYITHAYDHVCEVSPADSGNGSVHGSWYHEVEHKSDNDREDVGHENGGSMFENGSFATQEERKCLRIPYTSNGTHHSLEVERILTALLIQAPKGEERPPSTKLEEIPADSESSNVPLCGFFLRGMCIKGDDCNYSHSRTAQPTPCRFFSSPSGCRYGDSCIYYHGEPKKYVLPLNSEPLCCYEEQPSARSMLDLLPQLGEGESLLLFGEGDFSFAQSLSSYIPPHQIIATSLDKEDIIRCLPLLNQRIQNLRMNQMQIHWNVDVTSLVTSPTRDRINVSQNFANLISWPGVRCIIWNFPFADAEEDTAKHQELVQKLFASLSVLMETLRLQPIPVIVTLCNDQFCRWRVERAARASFFFLTCSLPFDSKAFGGYHPIRNNLLSTFPVEKALVYMFEHYPPPMQT</sequence>
<evidence type="ECO:0000256" key="1">
    <source>
        <dbReference type="ARBA" id="ARBA00022723"/>
    </source>
</evidence>
<dbReference type="Proteomes" id="UP000244005">
    <property type="component" value="Unassembled WGS sequence"/>
</dbReference>
<dbReference type="PROSITE" id="PS50103">
    <property type="entry name" value="ZF_C3H1"/>
    <property type="match status" value="2"/>
</dbReference>
<evidence type="ECO:0000256" key="6">
    <source>
        <dbReference type="ARBA" id="ARBA00022833"/>
    </source>
</evidence>
<keyword evidence="6 8" id="KW-0862">Zinc</keyword>
<dbReference type="Gene3D" id="3.40.50.300">
    <property type="entry name" value="P-loop containing nucleotide triphosphate hydrolases"/>
    <property type="match status" value="2"/>
</dbReference>
<feature type="zinc finger region" description="C3H1-type" evidence="8">
    <location>
        <begin position="775"/>
        <end position="802"/>
    </location>
</feature>
<dbReference type="GO" id="GO:0070042">
    <property type="term" value="F:rRNA (uridine-N3-)-methyltransferase activity"/>
    <property type="evidence" value="ECO:0007669"/>
    <property type="project" value="InterPro"/>
</dbReference>
<keyword evidence="2" id="KW-0547">Nucleotide-binding</keyword>
<dbReference type="PANTHER" id="PTHR18934:SF221">
    <property type="entry name" value="ATP-DEPENDENT RNA HELICASE DHX34-RELATED"/>
    <property type="match status" value="1"/>
</dbReference>
<keyword evidence="1 8" id="KW-0479">Metal-binding</keyword>
<dbReference type="SMART" id="SM00490">
    <property type="entry name" value="HELICc"/>
    <property type="match status" value="1"/>
</dbReference>
<dbReference type="InterPro" id="IPR000571">
    <property type="entry name" value="Znf_CCCH"/>
</dbReference>
<keyword evidence="5" id="KW-0347">Helicase</keyword>
<dbReference type="Gene3D" id="1.20.120.1080">
    <property type="match status" value="1"/>
</dbReference>
<dbReference type="SUPFAM" id="SSF90229">
    <property type="entry name" value="CCCH zinc finger"/>
    <property type="match status" value="2"/>
</dbReference>
<dbReference type="GO" id="GO:0016787">
    <property type="term" value="F:hydrolase activity"/>
    <property type="evidence" value="ECO:0007669"/>
    <property type="project" value="UniProtKB-KW"/>
</dbReference>
<dbReference type="OMA" id="INPPMYL"/>
<gene>
    <name evidence="13" type="ORF">MARPO_0080s0073</name>
</gene>
<dbReference type="InterPro" id="IPR001650">
    <property type="entry name" value="Helicase_C-like"/>
</dbReference>
<evidence type="ECO:0000256" key="8">
    <source>
        <dbReference type="PROSITE-ProRule" id="PRU00723"/>
    </source>
</evidence>
<dbReference type="Pfam" id="PF14608">
    <property type="entry name" value="zf-CCCH_2"/>
    <property type="match status" value="1"/>
</dbReference>
<accession>A0A2R6WKS4</accession>
<evidence type="ECO:0000256" key="7">
    <source>
        <dbReference type="ARBA" id="ARBA00022840"/>
    </source>
</evidence>
<dbReference type="OrthoDB" id="66977at2759"/>
<dbReference type="InterPro" id="IPR036855">
    <property type="entry name" value="Znf_CCCH_sf"/>
</dbReference>
<dbReference type="GO" id="GO:0004386">
    <property type="term" value="F:helicase activity"/>
    <property type="evidence" value="ECO:0000318"/>
    <property type="project" value="GO_Central"/>
</dbReference>
<dbReference type="PROSITE" id="PS51194">
    <property type="entry name" value="HELICASE_CTER"/>
    <property type="match status" value="1"/>
</dbReference>
<dbReference type="CDD" id="cd18791">
    <property type="entry name" value="SF2_C_RHA"/>
    <property type="match status" value="1"/>
</dbReference>
<dbReference type="SUPFAM" id="SSF52540">
    <property type="entry name" value="P-loop containing nucleoside triphosphate hydrolases"/>
    <property type="match status" value="1"/>
</dbReference>
<proteinExistence type="predicted"/>
<keyword evidence="4" id="KW-0378">Hydrolase</keyword>
<dbReference type="SMART" id="SM00356">
    <property type="entry name" value="ZnF_C3H1"/>
    <property type="match status" value="2"/>
</dbReference>
<dbReference type="PROSITE" id="PS51192">
    <property type="entry name" value="HELICASE_ATP_BIND_1"/>
    <property type="match status" value="1"/>
</dbReference>
<dbReference type="SMART" id="SM00487">
    <property type="entry name" value="DEXDc"/>
    <property type="match status" value="1"/>
</dbReference>
<evidence type="ECO:0000313" key="14">
    <source>
        <dbReference type="Proteomes" id="UP000244005"/>
    </source>
</evidence>
<dbReference type="Pfam" id="PF00270">
    <property type="entry name" value="DEAD"/>
    <property type="match status" value="1"/>
</dbReference>
<evidence type="ECO:0000256" key="4">
    <source>
        <dbReference type="ARBA" id="ARBA00022801"/>
    </source>
</evidence>
<feature type="domain" description="C3H1-type" evidence="10">
    <location>
        <begin position="775"/>
        <end position="802"/>
    </location>
</feature>
<evidence type="ECO:0000256" key="5">
    <source>
        <dbReference type="ARBA" id="ARBA00022806"/>
    </source>
</evidence>
<dbReference type="InterPro" id="IPR014001">
    <property type="entry name" value="Helicase_ATP-bd"/>
</dbReference>
<dbReference type="GO" id="GO:0008270">
    <property type="term" value="F:zinc ion binding"/>
    <property type="evidence" value="ECO:0007669"/>
    <property type="project" value="UniProtKB-KW"/>
</dbReference>
<evidence type="ECO:0000256" key="3">
    <source>
        <dbReference type="ARBA" id="ARBA00022771"/>
    </source>
</evidence>
<evidence type="ECO:0000259" key="10">
    <source>
        <dbReference type="PROSITE" id="PS50103"/>
    </source>
</evidence>
<dbReference type="Gene3D" id="4.10.1000.10">
    <property type="entry name" value="Zinc finger, CCCH-type"/>
    <property type="match status" value="1"/>
</dbReference>
<evidence type="ECO:0000313" key="13">
    <source>
        <dbReference type="EMBL" id="PTQ34458.1"/>
    </source>
</evidence>
<evidence type="ECO:0000256" key="2">
    <source>
        <dbReference type="ARBA" id="ARBA00022741"/>
    </source>
</evidence>
<evidence type="ECO:0000259" key="12">
    <source>
        <dbReference type="PROSITE" id="PS51194"/>
    </source>
</evidence>
<keyword evidence="7" id="KW-0067">ATP-binding</keyword>
<dbReference type="InterPro" id="IPR019446">
    <property type="entry name" value="BMT5-like"/>
</dbReference>
<dbReference type="Gramene" id="Mp4g02260.1">
    <property type="protein sequence ID" value="Mp4g02260.1.cds"/>
    <property type="gene ID" value="Mp4g02260"/>
</dbReference>
<dbReference type="AlphaFoldDB" id="A0A2R6WKS4"/>
<keyword evidence="14" id="KW-1185">Reference proteome</keyword>
<dbReference type="GO" id="GO:0005524">
    <property type="term" value="F:ATP binding"/>
    <property type="evidence" value="ECO:0007669"/>
    <property type="project" value="UniProtKB-KW"/>
</dbReference>
<dbReference type="Pfam" id="PF00271">
    <property type="entry name" value="Helicase_C"/>
    <property type="match status" value="1"/>
</dbReference>
<feature type="zinc finger region" description="C3H1-type" evidence="8">
    <location>
        <begin position="803"/>
        <end position="830"/>
    </location>
</feature>
<feature type="domain" description="Helicase ATP-binding" evidence="11">
    <location>
        <begin position="52"/>
        <end position="213"/>
    </location>
</feature>
<keyword evidence="3 8" id="KW-0863">Zinc-finger</keyword>
<feature type="region of interest" description="Disordered" evidence="9">
    <location>
        <begin position="1"/>
        <end position="35"/>
    </location>
</feature>
<dbReference type="PANTHER" id="PTHR18934">
    <property type="entry name" value="ATP-DEPENDENT RNA HELICASE"/>
    <property type="match status" value="1"/>
</dbReference>
<feature type="region of interest" description="Disordered" evidence="9">
    <location>
        <begin position="696"/>
        <end position="716"/>
    </location>
</feature>
<feature type="domain" description="Helicase C-terminal" evidence="12">
    <location>
        <begin position="279"/>
        <end position="445"/>
    </location>
</feature>
<dbReference type="InterPro" id="IPR027417">
    <property type="entry name" value="P-loop_NTPase"/>
</dbReference>
<dbReference type="Pfam" id="PF00642">
    <property type="entry name" value="zf-CCCH"/>
    <property type="match status" value="1"/>
</dbReference>
<evidence type="ECO:0000259" key="11">
    <source>
        <dbReference type="PROSITE" id="PS51192"/>
    </source>
</evidence>
<dbReference type="GO" id="GO:0070475">
    <property type="term" value="P:rRNA base methylation"/>
    <property type="evidence" value="ECO:0007669"/>
    <property type="project" value="InterPro"/>
</dbReference>
<reference evidence="14" key="1">
    <citation type="journal article" date="2017" name="Cell">
        <title>Insights into land plant evolution garnered from the Marchantia polymorpha genome.</title>
        <authorList>
            <person name="Bowman J.L."/>
            <person name="Kohchi T."/>
            <person name="Yamato K.T."/>
            <person name="Jenkins J."/>
            <person name="Shu S."/>
            <person name="Ishizaki K."/>
            <person name="Yamaoka S."/>
            <person name="Nishihama R."/>
            <person name="Nakamura Y."/>
            <person name="Berger F."/>
            <person name="Adam C."/>
            <person name="Aki S.S."/>
            <person name="Althoff F."/>
            <person name="Araki T."/>
            <person name="Arteaga-Vazquez M.A."/>
            <person name="Balasubrmanian S."/>
            <person name="Barry K."/>
            <person name="Bauer D."/>
            <person name="Boehm C.R."/>
            <person name="Briginshaw L."/>
            <person name="Caballero-Perez J."/>
            <person name="Catarino B."/>
            <person name="Chen F."/>
            <person name="Chiyoda S."/>
            <person name="Chovatia M."/>
            <person name="Davies K.M."/>
            <person name="Delmans M."/>
            <person name="Demura T."/>
            <person name="Dierschke T."/>
            <person name="Dolan L."/>
            <person name="Dorantes-Acosta A.E."/>
            <person name="Eklund D.M."/>
            <person name="Florent S.N."/>
            <person name="Flores-Sandoval E."/>
            <person name="Fujiyama A."/>
            <person name="Fukuzawa H."/>
            <person name="Galik B."/>
            <person name="Grimanelli D."/>
            <person name="Grimwood J."/>
            <person name="Grossniklaus U."/>
            <person name="Hamada T."/>
            <person name="Haseloff J."/>
            <person name="Hetherington A.J."/>
            <person name="Higo A."/>
            <person name="Hirakawa Y."/>
            <person name="Hundley H.N."/>
            <person name="Ikeda Y."/>
            <person name="Inoue K."/>
            <person name="Inoue S.I."/>
            <person name="Ishida S."/>
            <person name="Jia Q."/>
            <person name="Kakita M."/>
            <person name="Kanazawa T."/>
            <person name="Kawai Y."/>
            <person name="Kawashima T."/>
            <person name="Kennedy M."/>
            <person name="Kinose K."/>
            <person name="Kinoshita T."/>
            <person name="Kohara Y."/>
            <person name="Koide E."/>
            <person name="Komatsu K."/>
            <person name="Kopischke S."/>
            <person name="Kubo M."/>
            <person name="Kyozuka J."/>
            <person name="Lagercrantz U."/>
            <person name="Lin S.S."/>
            <person name="Lindquist E."/>
            <person name="Lipzen A.M."/>
            <person name="Lu C.W."/>
            <person name="De Luna E."/>
            <person name="Martienssen R.A."/>
            <person name="Minamino N."/>
            <person name="Mizutani M."/>
            <person name="Mizutani M."/>
            <person name="Mochizuki N."/>
            <person name="Monte I."/>
            <person name="Mosher R."/>
            <person name="Nagasaki H."/>
            <person name="Nakagami H."/>
            <person name="Naramoto S."/>
            <person name="Nishitani K."/>
            <person name="Ohtani M."/>
            <person name="Okamoto T."/>
            <person name="Okumura M."/>
            <person name="Phillips J."/>
            <person name="Pollak B."/>
            <person name="Reinders A."/>
            <person name="Rovekamp M."/>
            <person name="Sano R."/>
            <person name="Sawa S."/>
            <person name="Schmid M.W."/>
            <person name="Shirakawa M."/>
            <person name="Solano R."/>
            <person name="Spunde A."/>
            <person name="Suetsugu N."/>
            <person name="Sugano S."/>
            <person name="Sugiyama A."/>
            <person name="Sun R."/>
            <person name="Suzuki Y."/>
            <person name="Takenaka M."/>
            <person name="Takezawa D."/>
            <person name="Tomogane H."/>
            <person name="Tsuzuki M."/>
            <person name="Ueda T."/>
            <person name="Umeda M."/>
            <person name="Ward J.M."/>
            <person name="Watanabe Y."/>
            <person name="Yazaki K."/>
            <person name="Yokoyama R."/>
            <person name="Yoshitake Y."/>
            <person name="Yotsui I."/>
            <person name="Zachgo S."/>
            <person name="Schmutz J."/>
        </authorList>
    </citation>
    <scope>NUCLEOTIDE SEQUENCE [LARGE SCALE GENOMIC DNA]</scope>
    <source>
        <strain evidence="14">Tak-1</strain>
    </source>
</reference>
<feature type="domain" description="C3H1-type" evidence="10">
    <location>
        <begin position="803"/>
        <end position="830"/>
    </location>
</feature>
<dbReference type="GO" id="GO:0003723">
    <property type="term" value="F:RNA binding"/>
    <property type="evidence" value="ECO:0000318"/>
    <property type="project" value="GO_Central"/>
</dbReference>
<protein>
    <submittedName>
        <fullName evidence="13">Uncharacterized protein</fullName>
    </submittedName>
</protein>
<dbReference type="Pfam" id="PF10354">
    <property type="entry name" value="BMT5-like"/>
    <property type="match status" value="1"/>
</dbReference>